<evidence type="ECO:0000256" key="9">
    <source>
        <dbReference type="RuleBase" id="RU000417"/>
    </source>
</evidence>
<dbReference type="SUPFAM" id="SSF53335">
    <property type="entry name" value="S-adenosyl-L-methionine-dependent methyltransferases"/>
    <property type="match status" value="1"/>
</dbReference>
<dbReference type="GO" id="GO:0003886">
    <property type="term" value="F:DNA (cytosine-5-)-methyltransferase activity"/>
    <property type="evidence" value="ECO:0007669"/>
    <property type="project" value="UniProtKB-EC"/>
</dbReference>
<evidence type="ECO:0000256" key="1">
    <source>
        <dbReference type="ARBA" id="ARBA00022603"/>
    </source>
</evidence>
<name>A0A6J5N9C6_9CAUD</name>
<dbReference type="InterPro" id="IPR001525">
    <property type="entry name" value="C5_MeTfrase"/>
</dbReference>
<organism evidence="11">
    <name type="scientific">uncultured Caudovirales phage</name>
    <dbReference type="NCBI Taxonomy" id="2100421"/>
    <lineage>
        <taxon>Viruses</taxon>
        <taxon>Duplodnaviria</taxon>
        <taxon>Heunggongvirae</taxon>
        <taxon>Uroviricota</taxon>
        <taxon>Caudoviricetes</taxon>
        <taxon>Peduoviridae</taxon>
        <taxon>Maltschvirus</taxon>
        <taxon>Maltschvirus maltsch</taxon>
    </lineage>
</organism>
<evidence type="ECO:0000256" key="4">
    <source>
        <dbReference type="ARBA" id="ARBA00022691"/>
    </source>
</evidence>
<keyword evidence="2" id="KW-1090">Inhibition of host innate immune response by virus</keyword>
<evidence type="ECO:0000256" key="2">
    <source>
        <dbReference type="ARBA" id="ARBA00022632"/>
    </source>
</evidence>
<dbReference type="GO" id="GO:0032259">
    <property type="term" value="P:methylation"/>
    <property type="evidence" value="ECO:0007669"/>
    <property type="project" value="UniProtKB-KW"/>
</dbReference>
<evidence type="ECO:0000256" key="7">
    <source>
        <dbReference type="PROSITE-ProRule" id="PRU01016"/>
    </source>
</evidence>
<protein>
    <recommendedName>
        <fullName evidence="9">Cytosine-specific methyltransferase</fullName>
        <ecNumber evidence="9">2.1.1.37</ecNumber>
    </recommendedName>
</protein>
<dbReference type="EC" id="2.1.1.37" evidence="9"/>
<keyword evidence="2" id="KW-0945">Host-virus interaction</keyword>
<proteinExistence type="inferred from homology"/>
<dbReference type="GO" id="GO:0099018">
    <property type="term" value="P:symbiont-mediated evasion of host restriction-modification system"/>
    <property type="evidence" value="ECO:0007669"/>
    <property type="project" value="UniProtKB-KW"/>
</dbReference>
<keyword evidence="3 7" id="KW-0808">Transferase</keyword>
<dbReference type="InterPro" id="IPR018117">
    <property type="entry name" value="C5_DNA_meth_AS"/>
</dbReference>
<accession>A0A6J5N9C6</accession>
<evidence type="ECO:0000256" key="10">
    <source>
        <dbReference type="SAM" id="MobiDB-lite"/>
    </source>
</evidence>
<keyword evidence="5" id="KW-0899">Viral immunoevasion</keyword>
<dbReference type="InterPro" id="IPR050750">
    <property type="entry name" value="C5-MTase"/>
</dbReference>
<dbReference type="PANTHER" id="PTHR46098">
    <property type="entry name" value="TRNA (CYTOSINE(38)-C(5))-METHYLTRANSFERASE"/>
    <property type="match status" value="1"/>
</dbReference>
<comment type="similarity">
    <text evidence="7 8">Belongs to the class I-like SAM-binding methyltransferase superfamily. C5-methyltransferase family.</text>
</comment>
<evidence type="ECO:0000256" key="8">
    <source>
        <dbReference type="RuleBase" id="RU000416"/>
    </source>
</evidence>
<keyword evidence="6" id="KW-1258">Restriction-modification system evasion by virus</keyword>
<dbReference type="NCBIfam" id="TIGR00675">
    <property type="entry name" value="dcm"/>
    <property type="match status" value="1"/>
</dbReference>
<dbReference type="Pfam" id="PF00145">
    <property type="entry name" value="DNA_methylase"/>
    <property type="match status" value="1"/>
</dbReference>
<keyword evidence="1 7" id="KW-0489">Methyltransferase</keyword>
<dbReference type="EMBL" id="LR796641">
    <property type="protein sequence ID" value="CAB4156230.1"/>
    <property type="molecule type" value="Genomic_DNA"/>
</dbReference>
<sequence length="336" mass="35794">MRFGSLFAGVGGFDIGLEAAGWECGWQVEWDKNCQQTLSHHWPNVPKWLDVSDVNGAEIPPVDVVTFGSPCQDLSVAGKRAGIQQEGGRSNLFFEATRIIKEMRDATAGVSPRWAIWENVPGAFTSGAGDDFEAVLKEMANLGASLLEWATLDAQFFGVPQRRRRVFVIACFDTAISDRGGRPILAISESGRRNTTSRKPSRENVATETTESIGTTSWAAGTTVDGDVLRTSVTSKWSKGTSGPSGSEYYNLVVDTPIIFSHTQGLDAQPSETASPTLRVGGAGMAVAEPFTASSHAGYSDGIGTLRANGGDLGGGSETLLVRFVPEIIKVSETNT</sequence>
<evidence type="ECO:0000256" key="6">
    <source>
        <dbReference type="ARBA" id="ARBA00033479"/>
    </source>
</evidence>
<dbReference type="PROSITE" id="PS00094">
    <property type="entry name" value="C5_MTASE_1"/>
    <property type="match status" value="1"/>
</dbReference>
<reference evidence="11" key="1">
    <citation type="submission" date="2020-04" db="EMBL/GenBank/DDBJ databases">
        <authorList>
            <person name="Chiriac C."/>
            <person name="Salcher M."/>
            <person name="Ghai R."/>
            <person name="Kavagutti S V."/>
        </authorList>
    </citation>
    <scope>NUCLEOTIDE SEQUENCE</scope>
</reference>
<dbReference type="PROSITE" id="PS51679">
    <property type="entry name" value="SAM_MT_C5"/>
    <property type="match status" value="1"/>
</dbReference>
<dbReference type="GO" id="GO:0052170">
    <property type="term" value="P:symbiont-mediated suppression of host innate immune response"/>
    <property type="evidence" value="ECO:0007669"/>
    <property type="project" value="UniProtKB-KW"/>
</dbReference>
<feature type="active site" evidence="7">
    <location>
        <position position="71"/>
    </location>
</feature>
<dbReference type="InterPro" id="IPR029063">
    <property type="entry name" value="SAM-dependent_MTases_sf"/>
</dbReference>
<comment type="catalytic activity">
    <reaction evidence="9">
        <text>a 2'-deoxycytidine in DNA + S-adenosyl-L-methionine = a 5-methyl-2'-deoxycytidine in DNA + S-adenosyl-L-homocysteine + H(+)</text>
        <dbReference type="Rhea" id="RHEA:13681"/>
        <dbReference type="Rhea" id="RHEA-COMP:11369"/>
        <dbReference type="Rhea" id="RHEA-COMP:11370"/>
        <dbReference type="ChEBI" id="CHEBI:15378"/>
        <dbReference type="ChEBI" id="CHEBI:57856"/>
        <dbReference type="ChEBI" id="CHEBI:59789"/>
        <dbReference type="ChEBI" id="CHEBI:85452"/>
        <dbReference type="ChEBI" id="CHEBI:85454"/>
        <dbReference type="EC" id="2.1.1.37"/>
    </reaction>
</comment>
<dbReference type="PANTHER" id="PTHR46098:SF1">
    <property type="entry name" value="TRNA (CYTOSINE(38)-C(5))-METHYLTRANSFERASE"/>
    <property type="match status" value="1"/>
</dbReference>
<evidence type="ECO:0000256" key="5">
    <source>
        <dbReference type="ARBA" id="ARBA00023280"/>
    </source>
</evidence>
<dbReference type="PRINTS" id="PR00105">
    <property type="entry name" value="C5METTRFRASE"/>
</dbReference>
<evidence type="ECO:0000256" key="3">
    <source>
        <dbReference type="ARBA" id="ARBA00022679"/>
    </source>
</evidence>
<feature type="compositionally biased region" description="Polar residues" evidence="10">
    <location>
        <begin position="193"/>
        <end position="212"/>
    </location>
</feature>
<feature type="region of interest" description="Disordered" evidence="10">
    <location>
        <begin position="190"/>
        <end position="212"/>
    </location>
</feature>
<dbReference type="Gene3D" id="3.40.50.150">
    <property type="entry name" value="Vaccinia Virus protein VP39"/>
    <property type="match status" value="1"/>
</dbReference>
<evidence type="ECO:0000313" key="11">
    <source>
        <dbReference type="EMBL" id="CAB4156230.1"/>
    </source>
</evidence>
<keyword evidence="4 7" id="KW-0949">S-adenosyl-L-methionine</keyword>
<gene>
    <name evidence="11" type="ORF">UFOVP668_42</name>
</gene>